<dbReference type="Proteomes" id="UP001596012">
    <property type="component" value="Unassembled WGS sequence"/>
</dbReference>
<keyword evidence="2" id="KW-1185">Reference proteome</keyword>
<reference evidence="2" key="1">
    <citation type="journal article" date="2019" name="Int. J. Syst. Evol. Microbiol.">
        <title>The Global Catalogue of Microorganisms (GCM) 10K type strain sequencing project: providing services to taxonomists for standard genome sequencing and annotation.</title>
        <authorList>
            <consortium name="The Broad Institute Genomics Platform"/>
            <consortium name="The Broad Institute Genome Sequencing Center for Infectious Disease"/>
            <person name="Wu L."/>
            <person name="Ma J."/>
        </authorList>
    </citation>
    <scope>NUCLEOTIDE SEQUENCE [LARGE SCALE GENOMIC DNA]</scope>
    <source>
        <strain evidence="2">DT43</strain>
    </source>
</reference>
<dbReference type="RefSeq" id="WP_386338710.1">
    <property type="nucleotide sequence ID" value="NZ_JBHSFG010000012.1"/>
</dbReference>
<accession>A0ABV8YK53</accession>
<protein>
    <submittedName>
        <fullName evidence="1">Uncharacterized protein</fullName>
    </submittedName>
</protein>
<name>A0ABV8YK53_9ACTN</name>
<proteinExistence type="predicted"/>
<evidence type="ECO:0000313" key="2">
    <source>
        <dbReference type="Proteomes" id="UP001596012"/>
    </source>
</evidence>
<organism evidence="1 2">
    <name type="scientific">Streptomyces xiangluensis</name>
    <dbReference type="NCBI Taxonomy" id="2665720"/>
    <lineage>
        <taxon>Bacteria</taxon>
        <taxon>Bacillati</taxon>
        <taxon>Actinomycetota</taxon>
        <taxon>Actinomycetes</taxon>
        <taxon>Kitasatosporales</taxon>
        <taxon>Streptomycetaceae</taxon>
        <taxon>Streptomyces</taxon>
    </lineage>
</organism>
<dbReference type="EMBL" id="JBHSFG010000012">
    <property type="protein sequence ID" value="MFC4464258.1"/>
    <property type="molecule type" value="Genomic_DNA"/>
</dbReference>
<evidence type="ECO:0000313" key="1">
    <source>
        <dbReference type="EMBL" id="MFC4464258.1"/>
    </source>
</evidence>
<gene>
    <name evidence="1" type="ORF">ACFPH6_06700</name>
</gene>
<comment type="caution">
    <text evidence="1">The sequence shown here is derived from an EMBL/GenBank/DDBJ whole genome shotgun (WGS) entry which is preliminary data.</text>
</comment>
<sequence length="47" mass="4868">MIPVLFFAPLARGPLTSGPGMTPSVPCRARMCAPALATLRDTTNPLG</sequence>